<evidence type="ECO:0000259" key="2">
    <source>
        <dbReference type="Pfam" id="PF17765"/>
    </source>
</evidence>
<keyword evidence="4" id="KW-1185">Reference proteome</keyword>
<dbReference type="EMBL" id="BAAALD010000017">
    <property type="protein sequence ID" value="GAA1080382.1"/>
    <property type="molecule type" value="Genomic_DNA"/>
</dbReference>
<dbReference type="InterPro" id="IPR041413">
    <property type="entry name" value="MLTR_LBD"/>
</dbReference>
<dbReference type="Pfam" id="PF17765">
    <property type="entry name" value="MLTR_LBD"/>
    <property type="match status" value="1"/>
</dbReference>
<feature type="domain" description="MmyB-like transcription regulator ligand binding" evidence="2">
    <location>
        <begin position="2"/>
        <end position="60"/>
    </location>
</feature>
<dbReference type="Gene3D" id="3.30.450.180">
    <property type="match status" value="1"/>
</dbReference>
<evidence type="ECO:0000313" key="3">
    <source>
        <dbReference type="EMBL" id="GAA1080382.1"/>
    </source>
</evidence>
<feature type="region of interest" description="Disordered" evidence="1">
    <location>
        <begin position="59"/>
        <end position="78"/>
    </location>
</feature>
<evidence type="ECO:0000313" key="4">
    <source>
        <dbReference type="Proteomes" id="UP001499987"/>
    </source>
</evidence>
<protein>
    <recommendedName>
        <fullName evidence="2">MmyB-like transcription regulator ligand binding domain-containing protein</fullName>
    </recommendedName>
</protein>
<proteinExistence type="predicted"/>
<reference evidence="3 4" key="1">
    <citation type="journal article" date="2019" name="Int. J. Syst. Evol. Microbiol.">
        <title>The Global Catalogue of Microorganisms (GCM) 10K type strain sequencing project: providing services to taxonomists for standard genome sequencing and annotation.</title>
        <authorList>
            <consortium name="The Broad Institute Genomics Platform"/>
            <consortium name="The Broad Institute Genome Sequencing Center for Infectious Disease"/>
            <person name="Wu L."/>
            <person name="Ma J."/>
        </authorList>
    </citation>
    <scope>NUCLEOTIDE SEQUENCE [LARGE SCALE GENOMIC DNA]</scope>
    <source>
        <strain evidence="3 4">JCM 13002</strain>
    </source>
</reference>
<accession>A0ABN1TFD1</accession>
<name>A0ABN1TFD1_9ACTN</name>
<dbReference type="Proteomes" id="UP001499987">
    <property type="component" value="Unassembled WGS sequence"/>
</dbReference>
<organism evidence="3 4">
    <name type="scientific">Kitasatospora arboriphila</name>
    <dbReference type="NCBI Taxonomy" id="258052"/>
    <lineage>
        <taxon>Bacteria</taxon>
        <taxon>Bacillati</taxon>
        <taxon>Actinomycetota</taxon>
        <taxon>Actinomycetes</taxon>
        <taxon>Kitasatosporales</taxon>
        <taxon>Streptomycetaceae</taxon>
        <taxon>Kitasatospora</taxon>
    </lineage>
</organism>
<gene>
    <name evidence="3" type="ORF">GCM10009663_23700</name>
</gene>
<evidence type="ECO:0000256" key="1">
    <source>
        <dbReference type="SAM" id="MobiDB-lite"/>
    </source>
</evidence>
<comment type="caution">
    <text evidence="3">The sequence shown here is derived from an EMBL/GenBank/DDBJ whole genome shotgun (WGS) entry which is preliminary data.</text>
</comment>
<sequence>MLWARHEVHGKSAGAKLHHPRAGGLELAYETLTPNSAPGRQLVVYRAVPGSPSAERLSLLQLQDTSARPVGPVSGTGR</sequence>